<dbReference type="PANTHER" id="PTHR22605">
    <property type="entry name" value="RZ-TYPE DOMAIN-CONTAINING PROTEIN"/>
    <property type="match status" value="1"/>
</dbReference>
<evidence type="ECO:0000256" key="6">
    <source>
        <dbReference type="ARBA" id="ARBA00012483"/>
    </source>
</evidence>
<feature type="domain" description="RZ-type" evidence="26">
    <location>
        <begin position="4496"/>
        <end position="4568"/>
    </location>
</feature>
<reference evidence="27" key="3">
    <citation type="submission" date="2025-09" db="UniProtKB">
        <authorList>
            <consortium name="Ensembl"/>
        </authorList>
    </citation>
    <scope>IDENTIFICATION</scope>
    <source>
        <strain evidence="27">broiler</strain>
    </source>
</reference>
<dbReference type="Ensembl" id="ENSGALT00010070858.1">
    <property type="protein sequence ID" value="ENSGALP00010043549.1"/>
    <property type="gene ID" value="ENSGALG00010029301.1"/>
</dbReference>
<dbReference type="GO" id="GO:0005730">
    <property type="term" value="C:nucleolus"/>
    <property type="evidence" value="ECO:0000318"/>
    <property type="project" value="GO_Central"/>
</dbReference>
<accession>A0A8V1ALH0</accession>
<keyword evidence="19" id="KW-0443">Lipid metabolism</keyword>
<gene>
    <name evidence="27" type="primary">RNF213</name>
</gene>
<evidence type="ECO:0000256" key="17">
    <source>
        <dbReference type="ARBA" id="ARBA00022840"/>
    </source>
</evidence>
<evidence type="ECO:0000256" key="12">
    <source>
        <dbReference type="ARBA" id="ARBA00022741"/>
    </source>
</evidence>
<dbReference type="GeneTree" id="ENSGT00630000089884"/>
<dbReference type="GO" id="GO:0005829">
    <property type="term" value="C:cytosol"/>
    <property type="evidence" value="ECO:0000318"/>
    <property type="project" value="GO_Central"/>
</dbReference>
<evidence type="ECO:0000256" key="9">
    <source>
        <dbReference type="ARBA" id="ARBA00022677"/>
    </source>
</evidence>
<protein>
    <recommendedName>
        <fullName evidence="6">RING-type E3 ubiquitin transferase</fullName>
        <ecNumber evidence="6">2.3.2.27</ecNumber>
    </recommendedName>
</protein>
<evidence type="ECO:0000256" key="1">
    <source>
        <dbReference type="ARBA" id="ARBA00000900"/>
    </source>
</evidence>
<evidence type="ECO:0000256" key="8">
    <source>
        <dbReference type="ARBA" id="ARBA00022657"/>
    </source>
</evidence>
<dbReference type="CDD" id="cd16561">
    <property type="entry name" value="RING-HC_RNF213"/>
    <property type="match status" value="1"/>
</dbReference>
<keyword evidence="10" id="KW-0808">Transferase</keyword>
<evidence type="ECO:0000256" key="21">
    <source>
        <dbReference type="ARBA" id="ARBA00048778"/>
    </source>
</evidence>
<evidence type="ECO:0000259" key="25">
    <source>
        <dbReference type="PROSITE" id="PS50089"/>
    </source>
</evidence>
<keyword evidence="12" id="KW-0547">Nucleotide-binding</keyword>
<dbReference type="GO" id="GO:0006629">
    <property type="term" value="P:lipid metabolic process"/>
    <property type="evidence" value="ECO:0007669"/>
    <property type="project" value="UniProtKB-KW"/>
</dbReference>
<dbReference type="FunFam" id="3.40.50.300:FF:000491">
    <property type="entry name" value="E3 ubiquitin-protein ligase RNF213"/>
    <property type="match status" value="1"/>
</dbReference>
<dbReference type="GO" id="GO:0002376">
    <property type="term" value="P:immune system process"/>
    <property type="evidence" value="ECO:0007669"/>
    <property type="project" value="UniProtKB-KW"/>
</dbReference>
<dbReference type="FunFam" id="3.40.50.300:FF:000804">
    <property type="entry name" value="E3 ubiquitin-protein ligase RNF213"/>
    <property type="match status" value="1"/>
</dbReference>
<dbReference type="PROSITE" id="PS50089">
    <property type="entry name" value="ZF_RING_2"/>
    <property type="match status" value="1"/>
</dbReference>
<keyword evidence="23" id="KW-0175">Coiled coil</keyword>
<comment type="similarity">
    <text evidence="5">Belongs to the AAA ATPase family.</text>
</comment>
<evidence type="ECO:0000256" key="22">
    <source>
        <dbReference type="PROSITE-ProRule" id="PRU00175"/>
    </source>
</evidence>
<dbReference type="GO" id="GO:0005524">
    <property type="term" value="F:ATP binding"/>
    <property type="evidence" value="ECO:0007669"/>
    <property type="project" value="UniProtKB-KW"/>
</dbReference>
<evidence type="ECO:0007829" key="29">
    <source>
        <dbReference type="PeptideAtlas" id="A0A8V1ALH0"/>
    </source>
</evidence>
<keyword evidence="11" id="KW-0479">Metal-binding</keyword>
<keyword evidence="16" id="KW-0862">Zinc</keyword>
<feature type="compositionally biased region" description="Polar residues" evidence="24">
    <location>
        <begin position="360"/>
        <end position="371"/>
    </location>
</feature>
<dbReference type="GO" id="GO:0008270">
    <property type="term" value="F:zinc ion binding"/>
    <property type="evidence" value="ECO:0007669"/>
    <property type="project" value="UniProtKB-KW"/>
</dbReference>
<feature type="compositionally biased region" description="Acidic residues" evidence="24">
    <location>
        <begin position="80"/>
        <end position="90"/>
    </location>
</feature>
<keyword evidence="17" id="KW-0067">ATP-binding</keyword>
<evidence type="ECO:0000256" key="5">
    <source>
        <dbReference type="ARBA" id="ARBA00006914"/>
    </source>
</evidence>
<evidence type="ECO:0000256" key="23">
    <source>
        <dbReference type="SAM" id="Coils"/>
    </source>
</evidence>
<comment type="subcellular location">
    <subcellularLocation>
        <location evidence="3">Cytoplasm</location>
        <location evidence="3">Cytosol</location>
    </subcellularLocation>
    <subcellularLocation>
        <location evidence="2">Lipid droplet</location>
    </subcellularLocation>
</comment>
<dbReference type="Proteomes" id="UP000000539">
    <property type="component" value="Chromosome 18"/>
</dbReference>
<dbReference type="SUPFAM" id="SSF57850">
    <property type="entry name" value="RING/U-box"/>
    <property type="match status" value="1"/>
</dbReference>
<keyword evidence="14" id="KW-0833">Ubl conjugation pathway</keyword>
<feature type="compositionally biased region" description="Low complexity" evidence="24">
    <location>
        <begin position="378"/>
        <end position="391"/>
    </location>
</feature>
<dbReference type="EC" id="2.3.2.27" evidence="6"/>
<sequence length="5223" mass="591772">MAAVYEHILTCCSLGLCYYYFATSCHCYSFHCVTASNLTMTIPTVAERGEVNLVPDPDAGPEPEGEPREESAGGPPSTTETEEEEEEEEGGTLQEGITALSSASETAPECTAAELSSATERKEEEEEKEGGASLLEDVAALCDVSETDPQHVAGGSSQKSKRKNRKTNRGKKSRSGHGEQDSLPPGSTAPAQAADLSDECVVSQEIQTLSGEVAKQSADLIASDSGGAQENGSAVGRLGREAEGLEVVSGGGHCSAAVMNPLESSTGSGAATAPGSAALKEMGGGGSTAQRGARSGVEERSAASDAGQALETKRDSQSLGGKKKPASVGERTDVSSGISPDIEVPKSKAATSKAERPSQDTKTSLVAQSSKAGKGKQESSQKVSSSPSSEKGTMEKKTPNERAQETSEKTKKTKATNQTDGPLVRKNNAPSVTDKGKEKHQQNNQKPVDKEKRSEGVTVYFHAILSKDFKLNPETDKVFVVSGGFYGSAQWEKVCEMSCVKRLDVHGYLIEGYAILPIENVDKFIPYKYWISSGEGEYEFIYKKQAVDIVNRCLYVSSNLINNREWHQYDDIVCKKPSMVKSLWSFLQDKTKDVVEGKKIAAEIMLENIFSILGTWNPINMRNFLFQLRQFHVVAAHPSVYDGAYMPWIELGFGTQQVNDLLLQYMRKIASSFLLPEGAEASQKGVVMKSKLALGLTLLTIVDAFQLPASKEDLAGLCELLCLEKSQKAVVDEFHQTMEVFASSVSIFSFRIQLINLCQRCIDGKVGQWVWILPLLHLCTAPMQCDRCPMEEEIWAGLEGLPFAEARKNHNARALLQLMKEKKYLMELDTTLVKSWMCVLPTESLAEFIEDVCGDLLISLQGVSYRLQNAAPSCKKPEVVGRLVKTLLCLLDGERARALQARSWLSCLFLCFKLHASVCTCTKRVLEFKVPATSAMLIAKLARLQPTEQVLGDETALENEVVEILSEALRCTRSWFKSALSQKLLKESHHHVMFTFNAELEAWNEFVKISFPDEQFNARWKSTLLADLERRIQEEDPVNQILAYCCQQHRLRDLDRSIGCCFETCAIEAVTAACQTQSSLLDMISSYNMDQFSRLISTIIVKSWPRKVERSQDDFDEILHHLLTWPDVKHIFTFNGTNTKLQEQLTNEARIVMAKADSVFMSVTNELQEGSILIKHLEEIFQHENQFVFIWELKHKQLLDGQKELLRQLKEVLQRRREELTHIMAEKKAIGTFLNMCRKVQASVTVYVGEVDRQHSEDLRSEKLNRVVSVGRRPIQTYYKLSQELKECAQKMHAFKDSLIFQQFWEEAAMKAREKYGSSDEEEVVPGVDLNDVFEGLIAPCFMNYERLYDDLRSGSLTLSAVDRIFQDFTNHPEDIKAELNIICELRPAEGRRWVDRRFQQIQQYHEMHLTFDAVKIIANVKESLNLSGDFSVLENLLYMTEKLESHKTQKLDFISSELIHAKELLQGITVNRQGCLRELAQQKEFVCWVREALKDINELKVFVDLASISAGENDMDVDRVACFHDTVHGYSSLLYELSQESGFHDFMLCLRKLWRALDTDENLPKKLRASAQHLEWLKTVKESHGSVELSSLSLAATINSRGVYILKAPADGRKVSLDNVLHLTLLESSENHRPSWKYSLAELRELQNKLMLMSAKGEQGLEVEKFSETFSNVQRLAQAFIDLYSAGNMLFRSWLAHVHCSPKSELCVLIDFTLRLIPELEGQGELADVLPRLCKTMESFLESWQSFMSKKRFQHFYLNFYTAEQLVYLCTELGQGQPSQKALMMLSFLKSNCTAEDVLRASEGHEPPSSTKAVSDLLALLDEERDLTTCLEYIWECYMSNMGAFLPNCLDVDTLGAWLKSLAGGERECVTRGFPQDLLHVGQPNLITCPRSEVLTSALAVYMNSPNQPLPTFDEVLLCTPQTTAEQVGLFLRRCLIPGSEGEKIYTMLFADELSYDVSCRAEELFQHLQGYNSTYRLIILCNCEREHCYIPSVFSQYKVHMIPQRPLTEIQQYLQHHYRVAQPSNSAAGVFKGSTCVGIVSSKRAGVGKSLYVKRLHERLEAQQPDCTELLKTIRLIEPAVDEDKVLQSLLPFLESQQPTKPMIFHFDITSSVQSGVPEFLFKLLVLQYLTDANGNMWLRQKCHLYVIEILEVSPLPQQTVSVSQKYNFLDVFPKVMCKSPKEVLEMETLKRQPRDASDPGMDEEEFHSEAFQRPFQYLRRFDNGHNLDTFWYKARSVEGSPAEFLQVFLLHCGIVDPSWSELRNFTSFLNVQLRDCEASVFCNPEFVQDTLQGFKNFVVTFMILMARDFATPSLHISDQSSGRQSFNLEDVSEEDLLPFRIRKKWESEHHPYLFFNGDRVSMTFIGFHFQPNGAHGVDAINPLNGRVIKRNIMSSQLYHGLLLQRVPFDVSFDSLSRLEKLDRLCMVLGIPYVTDPDETYELTTDNVLKMLAIEMRFRCNIPVVIMGETGCGKTRLVNFLCKLRRSFVEVENMKLVKVHGGTTAEMIYARIKEAEALAIANKKQHGLDTVLFFDEANTTEAVSSIKEVLCDHTVEGKPLVPCSGLQIIAACNPYRKHTPKMIQRLELAGLGYRVKADETKEKLGSIPLRQLVYRVHALPPSMIPLVWDFGQLNNLTEKMYIQQIVQRVTEHIRVDQAEVKVIAEVLIVSQQYMRQRDDECSFVSLRDVERCMEVFKWFYKRSDLLLGELEKYLEKRALKSPERNNVIWSLVLAVGVCYHASLEKKEAYRNAISKVLPKPYDTQKKILEEISVMQDLFLSGVHLRDTIARNLALKENVFMMVICIELKIPLFLVGKPGSSKSLAKTIVADAMQGQAAHSDLFKDLKQIHLVSFQCSPLSTPEGIIGTFKHCARFQDGKNLEEYVSVVVLDEIGLAEDSPKMPLKTLHPLLEDGCIDDDPLPHKKVGFIGISNWALDPAKMNRGIFVSRGDPSKEELIESAKGICCSARGALHKVEQYFHHFANAYEIICKAQDREFFGLRDYYSLIKMFFALVKSSKSEPTPRDIAEVVLRNFSGKDDINALEIFTSQLPEKGEVNAHDISRIELIRQNIYSSSEDGDCRYLLVLTENYAALQILQQAFFTARQQPEIIFGSSFPKDQEYTQICRNINRVKVCMETGQMVVLLNLQNLYESLYDALNQYYVYLAGQKYVDLGLGTHRVKCRVHPKFRLIVIEEKDVVYKHFPIPLINRLEKHYLDISTVLDKEQRETVKELKKWVRDFVAVNTREHLVNQQNYSPSDVFVGYHSDTCASVVLQTTERLKAACPPSQLMARVKAEAQLALLNCATPDSVIRLCNSGGLFRTDSLANVYFKQQQHSSFADFLRAHIRSGSECQTVFTEITTFSRLLTSADSACLEREVQGKAQRPQILFLQQFDTEYSFLKGIRDFLEATSGNKVLIIQADFEDGSQNAQLVASAKYTVVNEINKANLGEASVFVYFIMKLSRVEGGTSYVGFHGGLWQSVHIDDLRRSKDMISDMSVLQNLTISQMLCDDSGKVRAPPANGEEEEEEREGEAEASVPEAEHCEGEVLDIVVLLRSCVQSAVGMLRDQNENLSRSRRRIEILLSLLSKENGLKASFLKMTRARLSSLLKKQEENSFQPKNWVLRAASNLSALQEAGTFRHTLWKRVQKAITQFLALLIAVIDRNGNLELLARPASEWVTNLWMFIFSDTKLLTVPSGVGKNSSQTEIILVQNSMMVSADAGNKMPFSWRIKEYLDEMWLKAQYIQSTEDQAENFVDIFQKTALGEFISALTEGERQELFQCYVIDFIVLTIGVSSTKELQCLQLAFLSCIEEWKAASPRRQEAMPCLPWVHLGYNQFKSRLQNFSRILAVHPSVVDPLLNVKEDGVPHSKMVADILAAIVCAEELENHMQAAPPEVWLQKVKNLQMPIEFICKDKSLQRSDVRCHQLLKQLQTCWDRVFCMSLFVEHVLLGTSALMPEVENIVKKHTLLLARCFEENSDMKTRPTFVAVMKVLCKCKEDVSSRLYRYDLKQCSICHGEPKDPVQLCCNHAFCEKCIRAWLIPAHMHCPLCRVAVEDDNLTVNKELSAAIAKNALFRQRCNNFFIDVVTTMCFKDNEPPDTAVIQELLSLLFVYRGLLGDSDRPAAYTKLLSPFDEEVDETPVIRSVMLKLLLKYSFSEVKNDVQDYLCRVEHSCILDKRDKKELYLLFVNCLEDSMRDKSEGSLGCERVNSLPGDRGFPENYLPKSNQGAPQESSVEYLQAVAKVRLYLTKAAELLYDLHELPEQDQVEEKKRYLENVKVFCDLTRNDWHRVYLVRKIAHLYGMEFAQKLVMEARFNWVFPVEILRQVRHSQSNHIDRYLVCGKNYKALRDAVGKVMIECKPQGLLEAEKASGSTTAVRSVHLLLAVFREVTALYGFSDSSFHPKQQQTRALTEFIQNSKALSPPDLQNFATSLVMNALPSVLSVDPQSFSSNGALIEMAVHTMAVLLCGQNPILRPLRNLAFSPHTMEHAFLPTMPEDMVAQARAWEGLANLRMYICPNGHPCTVGECGRPMEIGRCIECGLQVGGLKYKAVPGFQEFRSGEDRTQTGHILGDAQHRRGQGVSDRSMSPVVFVLIRLLTHLTMLLGATKDPQSLRNIIKPPVRNPVTFLQQHIQEDLAQLTRILGKSVDETINILHLVLGSLLKDPHQHPRQWPVEFDGVLSTKQKRNKWEEIVANTVIIPELEGLDKKLVMLNKQIQEDERISSNPIVKVVYGDPVTFLSQLPKDSHIHHSKMWSSRKRISVENLGHVVQQMNAKDTVPLLWKFLQKEPELRLVKYLPEILALQRDLVRLFQNSSDVKRCTIREFLSEPLSDVMWVLLERRVDVFLSVWNKLRSSLDTNGEVKLPKGYCDADLTLDSKLEVLLPRRQGLGLCSTALVSYLIGLQNDFIHLVNKHIKEDARYLISPSEVADLHLISYEVERDLIPLILSNCQYSMEKGGETLQHFDLERIQQQVISKFLQGKPLITLTGIPTLVYRHDRNYEELFNDIRNKQGLHQSALPSSVMNAISGELQSYSDVCDALFVTEIALEFLAMAGENTEMLLTDYIENVLQMGDQTNPHVLQALRRCHLKHIIALWQLLSTHKSEQLLRLRRDPFEDISTEYKADLSPEMAKLLHTYLVHSRLETFLQELHKMIILKLKRVRSVDEFRPTWGLKESLIPLLDEKDFELAEELQDAFPDEIHLSHTAATWKAAAAFKRERRES</sequence>
<comment type="catalytic activity">
    <reaction evidence="21">
        <text>ATP + H2O = ADP + phosphate + H(+)</text>
        <dbReference type="Rhea" id="RHEA:13065"/>
        <dbReference type="ChEBI" id="CHEBI:15377"/>
        <dbReference type="ChEBI" id="CHEBI:15378"/>
        <dbReference type="ChEBI" id="CHEBI:30616"/>
        <dbReference type="ChEBI" id="CHEBI:43474"/>
        <dbReference type="ChEBI" id="CHEBI:456216"/>
    </reaction>
    <physiologicalReaction direction="left-to-right" evidence="21">
        <dbReference type="Rhea" id="RHEA:13066"/>
    </physiologicalReaction>
</comment>
<feature type="coiled-coil region" evidence="23">
    <location>
        <begin position="1199"/>
        <end position="1226"/>
    </location>
</feature>
<dbReference type="GO" id="GO:0016887">
    <property type="term" value="F:ATP hydrolysis activity"/>
    <property type="evidence" value="ECO:0007669"/>
    <property type="project" value="InterPro"/>
</dbReference>
<dbReference type="Pfam" id="PF00097">
    <property type="entry name" value="zf-C3HC4"/>
    <property type="match status" value="1"/>
</dbReference>
<dbReference type="InterPro" id="IPR018957">
    <property type="entry name" value="Znf_C3HC4_RING-type"/>
</dbReference>
<feature type="region of interest" description="Disordered" evidence="24">
    <location>
        <begin position="51"/>
        <end position="199"/>
    </location>
</feature>
<dbReference type="GO" id="GO:2000051">
    <property type="term" value="P:negative regulation of non-canonical Wnt signaling pathway"/>
    <property type="evidence" value="ECO:0000318"/>
    <property type="project" value="GO_Central"/>
</dbReference>
<reference evidence="27" key="1">
    <citation type="submission" date="2020-11" db="EMBL/GenBank/DDBJ databases">
        <title>Gallus gallus (Chicken) genome, bGalGal1, GRCg7b, maternal haplotype autosomes + Z &amp; W.</title>
        <authorList>
            <person name="Warren W."/>
            <person name="Formenti G."/>
            <person name="Fedrigo O."/>
            <person name="Haase B."/>
            <person name="Mountcastle J."/>
            <person name="Balacco J."/>
            <person name="Tracey A."/>
            <person name="Schneider V."/>
            <person name="Okimoto R."/>
            <person name="Cheng H."/>
            <person name="Hawken R."/>
            <person name="Howe K."/>
            <person name="Jarvis E.D."/>
        </authorList>
    </citation>
    <scope>NUCLEOTIDE SEQUENCE [LARGE SCALE GENOMIC DNA]</scope>
    <source>
        <strain evidence="27">Broiler</strain>
    </source>
</reference>
<feature type="compositionally biased region" description="Low complexity" evidence="24">
    <location>
        <begin position="264"/>
        <end position="278"/>
    </location>
</feature>
<feature type="region of interest" description="Disordered" evidence="24">
    <location>
        <begin position="3512"/>
        <end position="3539"/>
    </location>
</feature>
<evidence type="ECO:0000256" key="10">
    <source>
        <dbReference type="ARBA" id="ARBA00022679"/>
    </source>
</evidence>
<dbReference type="PANTHER" id="PTHR22605:SF16">
    <property type="entry name" value="E3 UBIQUITIN-PROTEIN LIGASE RNF213"/>
    <property type="match status" value="1"/>
</dbReference>
<feature type="compositionally biased region" description="Basic and acidic residues" evidence="24">
    <location>
        <begin position="434"/>
        <end position="453"/>
    </location>
</feature>
<evidence type="ECO:0000313" key="28">
    <source>
        <dbReference type="Proteomes" id="UP000000539"/>
    </source>
</evidence>
<keyword evidence="28" id="KW-1185">Reference proteome</keyword>
<keyword evidence="20" id="KW-0511">Multifunctional enzyme</keyword>
<evidence type="ECO:0000256" key="4">
    <source>
        <dbReference type="ARBA" id="ARBA00004906"/>
    </source>
</evidence>
<evidence type="ECO:0000256" key="14">
    <source>
        <dbReference type="ARBA" id="ARBA00022786"/>
    </source>
</evidence>
<dbReference type="Gene3D" id="3.40.50.300">
    <property type="entry name" value="P-loop containing nucleotide triphosphate hydrolases"/>
    <property type="match status" value="2"/>
</dbReference>
<dbReference type="InterPro" id="IPR001841">
    <property type="entry name" value="Znf_RING"/>
</dbReference>
<evidence type="ECO:0000313" key="27">
    <source>
        <dbReference type="Ensembl" id="ENSGALP00010043549.1"/>
    </source>
</evidence>
<evidence type="ECO:0000256" key="13">
    <source>
        <dbReference type="ARBA" id="ARBA00022771"/>
    </source>
</evidence>
<evidence type="ECO:0000256" key="3">
    <source>
        <dbReference type="ARBA" id="ARBA00004514"/>
    </source>
</evidence>
<dbReference type="InterPro" id="IPR003593">
    <property type="entry name" value="AAA+_ATPase"/>
</dbReference>
<evidence type="ECO:0000256" key="20">
    <source>
        <dbReference type="ARBA" id="ARBA00023268"/>
    </source>
</evidence>
<dbReference type="GO" id="GO:0004842">
    <property type="term" value="F:ubiquitin-protein transferase activity"/>
    <property type="evidence" value="ECO:0000318"/>
    <property type="project" value="GO_Central"/>
</dbReference>
<proteinExistence type="evidence at protein level"/>
<evidence type="ECO:0000256" key="11">
    <source>
        <dbReference type="ARBA" id="ARBA00022723"/>
    </source>
</evidence>
<keyword evidence="8" id="KW-0037">Angiogenesis</keyword>
<organism evidence="27 28">
    <name type="scientific">Gallus gallus</name>
    <name type="common">Chicken</name>
    <dbReference type="NCBI Taxonomy" id="9031"/>
    <lineage>
        <taxon>Eukaryota</taxon>
        <taxon>Metazoa</taxon>
        <taxon>Chordata</taxon>
        <taxon>Craniata</taxon>
        <taxon>Vertebrata</taxon>
        <taxon>Euteleostomi</taxon>
        <taxon>Archelosauria</taxon>
        <taxon>Archosauria</taxon>
        <taxon>Dinosauria</taxon>
        <taxon>Saurischia</taxon>
        <taxon>Theropoda</taxon>
        <taxon>Coelurosauria</taxon>
        <taxon>Aves</taxon>
        <taxon>Neognathae</taxon>
        <taxon>Galloanserae</taxon>
        <taxon>Galliformes</taxon>
        <taxon>Phasianidae</taxon>
        <taxon>Phasianinae</taxon>
        <taxon>Gallus</taxon>
    </lineage>
</organism>
<dbReference type="GO" id="GO:0002040">
    <property type="term" value="P:sprouting angiogenesis"/>
    <property type="evidence" value="ECO:0000318"/>
    <property type="project" value="GO_Central"/>
</dbReference>
<feature type="compositionally biased region" description="Basic and acidic residues" evidence="24">
    <location>
        <begin position="392"/>
        <end position="410"/>
    </location>
</feature>
<evidence type="ECO:0000256" key="16">
    <source>
        <dbReference type="ARBA" id="ARBA00022833"/>
    </source>
</evidence>
<feature type="compositionally biased region" description="Basic residues" evidence="24">
    <location>
        <begin position="159"/>
        <end position="175"/>
    </location>
</feature>
<dbReference type="PROSITE" id="PS00518">
    <property type="entry name" value="ZF_RING_1"/>
    <property type="match status" value="1"/>
</dbReference>
<dbReference type="FunCoup" id="A0A8V1ALH0">
    <property type="interactions" value="111"/>
</dbReference>
<dbReference type="SMART" id="SM00184">
    <property type="entry name" value="RING"/>
    <property type="match status" value="1"/>
</dbReference>
<evidence type="ECO:0000256" key="2">
    <source>
        <dbReference type="ARBA" id="ARBA00004502"/>
    </source>
</evidence>
<keyword evidence="29" id="KW-1267">Proteomics identification</keyword>
<keyword evidence="15" id="KW-0378">Hydrolase</keyword>
<evidence type="ECO:0000256" key="15">
    <source>
        <dbReference type="ARBA" id="ARBA00022801"/>
    </source>
</evidence>
<evidence type="ECO:0000256" key="18">
    <source>
        <dbReference type="ARBA" id="ARBA00022859"/>
    </source>
</evidence>
<dbReference type="InterPro" id="IPR017907">
    <property type="entry name" value="Znf_RING_CS"/>
</dbReference>
<dbReference type="GO" id="GO:0006511">
    <property type="term" value="P:ubiquitin-dependent protein catabolic process"/>
    <property type="evidence" value="ECO:0000318"/>
    <property type="project" value="GO_Central"/>
</dbReference>
<evidence type="ECO:0000256" key="7">
    <source>
        <dbReference type="ARBA" id="ARBA00022490"/>
    </source>
</evidence>
<reference evidence="27" key="2">
    <citation type="submission" date="2025-08" db="UniProtKB">
        <authorList>
            <consortium name="Ensembl"/>
        </authorList>
    </citation>
    <scope>IDENTIFICATION</scope>
    <source>
        <strain evidence="27">broiler</strain>
    </source>
</reference>
<name>A0A8V1ALH0_CHICK</name>
<dbReference type="InterPro" id="IPR003959">
    <property type="entry name" value="ATPase_AAA_core"/>
</dbReference>
<feature type="region of interest" description="Disordered" evidence="24">
    <location>
        <begin position="251"/>
        <end position="453"/>
    </location>
</feature>
<evidence type="ECO:0000259" key="26">
    <source>
        <dbReference type="PROSITE" id="PS51981"/>
    </source>
</evidence>
<keyword evidence="7" id="KW-0963">Cytoplasm</keyword>
<keyword evidence="13 22" id="KW-0863">Zinc-finger</keyword>
<evidence type="ECO:0000256" key="24">
    <source>
        <dbReference type="SAM" id="MobiDB-lite"/>
    </source>
</evidence>
<dbReference type="InterPro" id="IPR031248">
    <property type="entry name" value="RNF213"/>
</dbReference>
<comment type="catalytic activity">
    <reaction evidence="1">
        <text>S-ubiquitinyl-[E2 ubiquitin-conjugating enzyme]-L-cysteine + [acceptor protein]-L-lysine = [E2 ubiquitin-conjugating enzyme]-L-cysteine + N(6)-ubiquitinyl-[acceptor protein]-L-lysine.</text>
        <dbReference type="EC" id="2.3.2.27"/>
    </reaction>
</comment>
<dbReference type="OrthoDB" id="2423195at2759"/>
<dbReference type="Pfam" id="PF20173">
    <property type="entry name" value="ZnF_RZ-type"/>
    <property type="match status" value="1"/>
</dbReference>
<dbReference type="SUPFAM" id="SSF52540">
    <property type="entry name" value="P-loop containing nucleoside triphosphate hydrolases"/>
    <property type="match status" value="2"/>
</dbReference>
<dbReference type="SMART" id="SM00382">
    <property type="entry name" value="AAA"/>
    <property type="match status" value="2"/>
</dbReference>
<dbReference type="GO" id="GO:0061630">
    <property type="term" value="F:ubiquitin protein ligase activity"/>
    <property type="evidence" value="ECO:0007669"/>
    <property type="project" value="UniProtKB-EC"/>
</dbReference>
<keyword evidence="9" id="KW-0551">Lipid droplet</keyword>
<feature type="compositionally biased region" description="Acidic residues" evidence="24">
    <location>
        <begin position="3522"/>
        <end position="3533"/>
    </location>
</feature>
<dbReference type="InterPro" id="IPR046439">
    <property type="entry name" value="ZF_RZ_dom"/>
</dbReference>
<keyword evidence="18" id="KW-0391">Immunity</keyword>
<comment type="pathway">
    <text evidence="4">Protein modification; protein ubiquitination.</text>
</comment>
<dbReference type="PROSITE" id="PS51981">
    <property type="entry name" value="ZF_RZ"/>
    <property type="match status" value="1"/>
</dbReference>
<evidence type="ECO:0000256" key="19">
    <source>
        <dbReference type="ARBA" id="ARBA00023098"/>
    </source>
</evidence>
<feature type="domain" description="RING-type" evidence="25">
    <location>
        <begin position="4012"/>
        <end position="4051"/>
    </location>
</feature>
<dbReference type="InterPro" id="IPR013083">
    <property type="entry name" value="Znf_RING/FYVE/PHD"/>
</dbReference>
<dbReference type="Pfam" id="PF00004">
    <property type="entry name" value="AAA"/>
    <property type="match status" value="1"/>
</dbReference>
<dbReference type="InterPro" id="IPR027417">
    <property type="entry name" value="P-loop_NTPase"/>
</dbReference>
<dbReference type="Gene3D" id="3.30.40.10">
    <property type="entry name" value="Zinc/RING finger domain, C3HC4 (zinc finger)"/>
    <property type="match status" value="1"/>
</dbReference>
<dbReference type="GO" id="GO:0005811">
    <property type="term" value="C:lipid droplet"/>
    <property type="evidence" value="ECO:0007669"/>
    <property type="project" value="UniProtKB-SubCell"/>
</dbReference>